<organism evidence="14 15">
    <name type="scientific">Stenotrophobium rhamnosiphilum</name>
    <dbReference type="NCBI Taxonomy" id="2029166"/>
    <lineage>
        <taxon>Bacteria</taxon>
        <taxon>Pseudomonadati</taxon>
        <taxon>Pseudomonadota</taxon>
        <taxon>Gammaproteobacteria</taxon>
        <taxon>Nevskiales</taxon>
        <taxon>Nevskiaceae</taxon>
        <taxon>Stenotrophobium</taxon>
    </lineage>
</organism>
<dbReference type="GO" id="GO:0003677">
    <property type="term" value="F:DNA binding"/>
    <property type="evidence" value="ECO:0007669"/>
    <property type="project" value="UniProtKB-UniRule"/>
</dbReference>
<evidence type="ECO:0000256" key="3">
    <source>
        <dbReference type="ARBA" id="ARBA00015810"/>
    </source>
</evidence>
<evidence type="ECO:0000259" key="13">
    <source>
        <dbReference type="PROSITE" id="PS51900"/>
    </source>
</evidence>
<dbReference type="InterPro" id="IPR044068">
    <property type="entry name" value="CB"/>
</dbReference>
<dbReference type="PROSITE" id="PS51898">
    <property type="entry name" value="TYR_RECOMBINASE"/>
    <property type="match status" value="1"/>
</dbReference>
<dbReference type="Pfam" id="PF02899">
    <property type="entry name" value="Phage_int_SAM_1"/>
    <property type="match status" value="1"/>
</dbReference>
<evidence type="ECO:0000256" key="2">
    <source>
        <dbReference type="ARBA" id="ARBA00010450"/>
    </source>
</evidence>
<evidence type="ECO:0000313" key="15">
    <source>
        <dbReference type="Proteomes" id="UP000244248"/>
    </source>
</evidence>
<dbReference type="NCBIfam" id="NF001399">
    <property type="entry name" value="PRK00283.1"/>
    <property type="match status" value="1"/>
</dbReference>
<protein>
    <recommendedName>
        <fullName evidence="3 11">Tyrosine recombinase XerD</fullName>
    </recommendedName>
</protein>
<evidence type="ECO:0000256" key="8">
    <source>
        <dbReference type="ARBA" id="ARBA00023125"/>
    </source>
</evidence>
<dbReference type="GO" id="GO:0051301">
    <property type="term" value="P:cell division"/>
    <property type="evidence" value="ECO:0007669"/>
    <property type="project" value="UniProtKB-KW"/>
</dbReference>
<feature type="domain" description="Tyr recombinase" evidence="12">
    <location>
        <begin position="123"/>
        <end position="306"/>
    </location>
</feature>
<dbReference type="GO" id="GO:0009037">
    <property type="term" value="F:tyrosine-based site-specific recombinase activity"/>
    <property type="evidence" value="ECO:0007669"/>
    <property type="project" value="UniProtKB-UniRule"/>
</dbReference>
<dbReference type="InterPro" id="IPR023009">
    <property type="entry name" value="Tyrosine_recombinase_XerC/XerD"/>
</dbReference>
<comment type="function">
    <text evidence="11">Site-specific tyrosine recombinase, which acts by catalyzing the cutting and rejoining of the recombining DNA molecules. The XerC-XerD complex is essential to convert dimers of the bacterial chromosome into monomers to permit their segregation at cell division. It also contributes to the segregational stability of plasmids.</text>
</comment>
<dbReference type="PANTHER" id="PTHR30349">
    <property type="entry name" value="PHAGE INTEGRASE-RELATED"/>
    <property type="match status" value="1"/>
</dbReference>
<feature type="active site" evidence="11">
    <location>
        <position position="258"/>
    </location>
</feature>
<evidence type="ECO:0000256" key="9">
    <source>
        <dbReference type="ARBA" id="ARBA00023172"/>
    </source>
</evidence>
<dbReference type="AlphaFoldDB" id="A0A2T5MIM5"/>
<dbReference type="Pfam" id="PF00589">
    <property type="entry name" value="Phage_integrase"/>
    <property type="match status" value="1"/>
</dbReference>
<comment type="similarity">
    <text evidence="2 11">Belongs to the 'phage' integrase family. XerD subfamily.</text>
</comment>
<dbReference type="PANTHER" id="PTHR30349:SF90">
    <property type="entry name" value="TYROSINE RECOMBINASE XERD"/>
    <property type="match status" value="1"/>
</dbReference>
<dbReference type="Gene3D" id="1.10.150.130">
    <property type="match status" value="1"/>
</dbReference>
<keyword evidence="4 11" id="KW-0963">Cytoplasm</keyword>
<comment type="subcellular location">
    <subcellularLocation>
        <location evidence="1 11">Cytoplasm</location>
    </subcellularLocation>
</comment>
<dbReference type="InterPro" id="IPR004107">
    <property type="entry name" value="Integrase_SAM-like_N"/>
</dbReference>
<evidence type="ECO:0000256" key="7">
    <source>
        <dbReference type="ARBA" id="ARBA00022908"/>
    </source>
</evidence>
<dbReference type="InterPro" id="IPR013762">
    <property type="entry name" value="Integrase-like_cat_sf"/>
</dbReference>
<dbReference type="RefSeq" id="WP_107939616.1">
    <property type="nucleotide sequence ID" value="NZ_QANS01000002.1"/>
</dbReference>
<dbReference type="Gene3D" id="1.10.443.10">
    <property type="entry name" value="Intergrase catalytic core"/>
    <property type="match status" value="1"/>
</dbReference>
<name>A0A2T5MIM5_9GAMM</name>
<feature type="active site" evidence="11">
    <location>
        <position position="261"/>
    </location>
</feature>
<evidence type="ECO:0000256" key="10">
    <source>
        <dbReference type="ARBA" id="ARBA00023306"/>
    </source>
</evidence>
<keyword evidence="8 11" id="KW-0238">DNA-binding</keyword>
<keyword evidence="5 11" id="KW-0132">Cell division</keyword>
<comment type="subunit">
    <text evidence="11">Forms a cyclic heterotetrameric complex composed of two molecules of XerC and two molecules of XerD.</text>
</comment>
<dbReference type="InterPro" id="IPR002104">
    <property type="entry name" value="Integrase_catalytic"/>
</dbReference>
<dbReference type="OrthoDB" id="9801717at2"/>
<dbReference type="EMBL" id="QANS01000002">
    <property type="protein sequence ID" value="PTU32420.1"/>
    <property type="molecule type" value="Genomic_DNA"/>
</dbReference>
<evidence type="ECO:0000259" key="12">
    <source>
        <dbReference type="PROSITE" id="PS51898"/>
    </source>
</evidence>
<dbReference type="CDD" id="cd00798">
    <property type="entry name" value="INT_XerDC_C"/>
    <property type="match status" value="1"/>
</dbReference>
<reference evidence="14 15" key="1">
    <citation type="submission" date="2018-04" db="EMBL/GenBank/DDBJ databases">
        <title>Novel species isolated from glacier.</title>
        <authorList>
            <person name="Liu Q."/>
            <person name="Xin Y.-H."/>
        </authorList>
    </citation>
    <scope>NUCLEOTIDE SEQUENCE [LARGE SCALE GENOMIC DNA]</scope>
    <source>
        <strain evidence="14 15">GT1R17</strain>
    </source>
</reference>
<dbReference type="HAMAP" id="MF_01807">
    <property type="entry name" value="Recomb_XerD"/>
    <property type="match status" value="1"/>
</dbReference>
<feature type="active site" description="O-(3'-phospho-DNA)-tyrosine intermediate" evidence="11">
    <location>
        <position position="293"/>
    </location>
</feature>
<dbReference type="InterPro" id="IPR011932">
    <property type="entry name" value="Recomb_XerD"/>
</dbReference>
<keyword evidence="7 11" id="KW-0229">DNA integration</keyword>
<dbReference type="HAMAP" id="MF_01808">
    <property type="entry name" value="Recomb_XerC_XerD"/>
    <property type="match status" value="1"/>
</dbReference>
<evidence type="ECO:0000313" key="14">
    <source>
        <dbReference type="EMBL" id="PTU32420.1"/>
    </source>
</evidence>
<keyword evidence="9 11" id="KW-0233">DNA recombination</keyword>
<evidence type="ECO:0000256" key="1">
    <source>
        <dbReference type="ARBA" id="ARBA00004496"/>
    </source>
</evidence>
<keyword evidence="15" id="KW-1185">Reference proteome</keyword>
<sequence>MSLESAPIFAERLTEEDDAAIARFLDRLWLERGLSANTQLSYRSDLALFARWLALQSVELTKAVEGDIQGYFAARSRDAQKFTPRSQARLLSALRQFYRHLVMDRQRSDDPTAKLESPKLPRRLPKTLSESEVIKIFDGPDVNTDLGLRDRAMLELMYASGLRVSELVKLELPRVNIQHGVVQVVGKGGRERLIPMGEEAMEWIKRYLQNARPTLADGAASDWLFITGRGEPMTRHNFWHLIKRHAATGGVHIPLSPHTLRHAFATHLLEHGADLRAVQSLLGHADLSTTQIYTHVTRQRLRDMHQKFHPRG</sequence>
<dbReference type="GO" id="GO:0007059">
    <property type="term" value="P:chromosome segregation"/>
    <property type="evidence" value="ECO:0007669"/>
    <property type="project" value="UniProtKB-UniRule"/>
</dbReference>
<keyword evidence="6 11" id="KW-0159">Chromosome partition</keyword>
<evidence type="ECO:0000256" key="4">
    <source>
        <dbReference type="ARBA" id="ARBA00022490"/>
    </source>
</evidence>
<feature type="domain" description="Core-binding (CB)" evidence="13">
    <location>
        <begin position="15"/>
        <end position="102"/>
    </location>
</feature>
<evidence type="ECO:0000256" key="11">
    <source>
        <dbReference type="HAMAP-Rule" id="MF_01807"/>
    </source>
</evidence>
<dbReference type="Proteomes" id="UP000244248">
    <property type="component" value="Unassembled WGS sequence"/>
</dbReference>
<comment type="caution">
    <text evidence="14">The sequence shown here is derived from an EMBL/GenBank/DDBJ whole genome shotgun (WGS) entry which is preliminary data.</text>
</comment>
<accession>A0A2T5MIM5</accession>
<dbReference type="InterPro" id="IPR010998">
    <property type="entry name" value="Integrase_recombinase_N"/>
</dbReference>
<proteinExistence type="inferred from homology"/>
<dbReference type="NCBIfam" id="TIGR02225">
    <property type="entry name" value="recomb_XerD"/>
    <property type="match status" value="1"/>
</dbReference>
<feature type="active site" evidence="11">
    <location>
        <position position="163"/>
    </location>
</feature>
<evidence type="ECO:0000256" key="6">
    <source>
        <dbReference type="ARBA" id="ARBA00022829"/>
    </source>
</evidence>
<dbReference type="InterPro" id="IPR011010">
    <property type="entry name" value="DNA_brk_join_enz"/>
</dbReference>
<dbReference type="GO" id="GO:0005737">
    <property type="term" value="C:cytoplasm"/>
    <property type="evidence" value="ECO:0007669"/>
    <property type="project" value="UniProtKB-SubCell"/>
</dbReference>
<evidence type="ECO:0000256" key="5">
    <source>
        <dbReference type="ARBA" id="ARBA00022618"/>
    </source>
</evidence>
<feature type="active site" evidence="11">
    <location>
        <position position="187"/>
    </location>
</feature>
<feature type="active site" evidence="11">
    <location>
        <position position="284"/>
    </location>
</feature>
<gene>
    <name evidence="11 14" type="primary">xerD</name>
    <name evidence="14" type="ORF">CJD38_07160</name>
</gene>
<dbReference type="SUPFAM" id="SSF47823">
    <property type="entry name" value="lambda integrase-like, N-terminal domain"/>
    <property type="match status" value="1"/>
</dbReference>
<dbReference type="InterPro" id="IPR050090">
    <property type="entry name" value="Tyrosine_recombinase_XerCD"/>
</dbReference>
<dbReference type="PROSITE" id="PS51900">
    <property type="entry name" value="CB"/>
    <property type="match status" value="1"/>
</dbReference>
<dbReference type="GO" id="GO:0006313">
    <property type="term" value="P:DNA transposition"/>
    <property type="evidence" value="ECO:0007669"/>
    <property type="project" value="UniProtKB-UniRule"/>
</dbReference>
<keyword evidence="10 11" id="KW-0131">Cell cycle</keyword>
<dbReference type="SUPFAM" id="SSF56349">
    <property type="entry name" value="DNA breaking-rejoining enzymes"/>
    <property type="match status" value="1"/>
</dbReference>